<proteinExistence type="predicted"/>
<dbReference type="PANTHER" id="PTHR33480">
    <property type="entry name" value="SET DOMAIN-CONTAINING PROTEIN-RELATED"/>
    <property type="match status" value="1"/>
</dbReference>
<dbReference type="AlphaFoldDB" id="A0A8D8R745"/>
<name>A0A8D8R745_9HEMI</name>
<dbReference type="EMBL" id="HBUF01136388">
    <property type="protein sequence ID" value="CAG6645306.1"/>
    <property type="molecule type" value="Transcribed_RNA"/>
</dbReference>
<dbReference type="EMBL" id="HBUF01136387">
    <property type="protein sequence ID" value="CAG6645305.1"/>
    <property type="molecule type" value="Transcribed_RNA"/>
</dbReference>
<protein>
    <submittedName>
        <fullName evidence="1">Uncharacterized protein</fullName>
    </submittedName>
</protein>
<sequence>MKNLERTQEYKTWFELSKLVFVRILLFNRKRTGELGKMLIDDLNNVKKGDQMNEHVLKCFTESEKQMAYQMNLIEIEGKRGRVPVLLTSEMIDLMQFILKFRIKNKINPENVHFFP</sequence>
<organism evidence="1">
    <name type="scientific">Cacopsylla melanoneura</name>
    <dbReference type="NCBI Taxonomy" id="428564"/>
    <lineage>
        <taxon>Eukaryota</taxon>
        <taxon>Metazoa</taxon>
        <taxon>Ecdysozoa</taxon>
        <taxon>Arthropoda</taxon>
        <taxon>Hexapoda</taxon>
        <taxon>Insecta</taxon>
        <taxon>Pterygota</taxon>
        <taxon>Neoptera</taxon>
        <taxon>Paraneoptera</taxon>
        <taxon>Hemiptera</taxon>
        <taxon>Sternorrhyncha</taxon>
        <taxon>Psylloidea</taxon>
        <taxon>Psyllidae</taxon>
        <taxon>Psyllinae</taxon>
        <taxon>Cacopsylla</taxon>
    </lineage>
</organism>
<accession>A0A8D8R745</accession>
<reference evidence="1" key="1">
    <citation type="submission" date="2021-05" db="EMBL/GenBank/DDBJ databases">
        <authorList>
            <person name="Alioto T."/>
            <person name="Alioto T."/>
            <person name="Gomez Garrido J."/>
        </authorList>
    </citation>
    <scope>NUCLEOTIDE SEQUENCE</scope>
</reference>
<evidence type="ECO:0000313" key="1">
    <source>
        <dbReference type="EMBL" id="CAG6645306.1"/>
    </source>
</evidence>